<gene>
    <name evidence="1" type="ORF">LX69_03448</name>
</gene>
<dbReference type="Proteomes" id="UP000249239">
    <property type="component" value="Unassembled WGS sequence"/>
</dbReference>
<sequence>MRPVSNKPMKETILDIKPYYNERWPRKGFLFVPTFMLFRGDKLHFDWKPVIVSRTLKIEIEKTDYKADYSENVENVIKIELDNTYTFVVQESGLYNIPIENPKYEEGEMGQLLIVREFNENINQQRSPYPERFYNYSIENSNGNPIKKCSDWGYLTDRGACIIEKFEDKIESFDIFFDSSKKDYHLLLKSKNRIDKTLFFVVKKGDEIVIELNKKEVEGFIINVCFEKKDRVGFWGQIDELSKFISNEDSIFQLTASIYSSTYGFEGIVPMDFCDIKLYGNNTSKLLDFDKEYELVKVNNTVFNREEFEPMKRPVANIV</sequence>
<keyword evidence="2" id="KW-1185">Reference proteome</keyword>
<name>A0A2W7MZV6_9BACT</name>
<proteinExistence type="predicted"/>
<protein>
    <submittedName>
        <fullName evidence="1">Uncharacterized protein</fullName>
    </submittedName>
</protein>
<dbReference type="AlphaFoldDB" id="A0A2W7MZV6"/>
<organism evidence="1 2">
    <name type="scientific">Breznakibacter xylanolyticus</name>
    <dbReference type="NCBI Taxonomy" id="990"/>
    <lineage>
        <taxon>Bacteria</taxon>
        <taxon>Pseudomonadati</taxon>
        <taxon>Bacteroidota</taxon>
        <taxon>Bacteroidia</taxon>
        <taxon>Marinilabiliales</taxon>
        <taxon>Marinilabiliaceae</taxon>
        <taxon>Breznakibacter</taxon>
    </lineage>
</organism>
<evidence type="ECO:0000313" key="1">
    <source>
        <dbReference type="EMBL" id="PZX10124.1"/>
    </source>
</evidence>
<accession>A0A2W7MZV6</accession>
<evidence type="ECO:0000313" key="2">
    <source>
        <dbReference type="Proteomes" id="UP000249239"/>
    </source>
</evidence>
<reference evidence="1 2" key="1">
    <citation type="submission" date="2018-06" db="EMBL/GenBank/DDBJ databases">
        <title>Genomic Encyclopedia of Archaeal and Bacterial Type Strains, Phase II (KMG-II): from individual species to whole genera.</title>
        <authorList>
            <person name="Goeker M."/>
        </authorList>
    </citation>
    <scope>NUCLEOTIDE SEQUENCE [LARGE SCALE GENOMIC DNA]</scope>
    <source>
        <strain evidence="1 2">DSM 6779</strain>
    </source>
</reference>
<comment type="caution">
    <text evidence="1">The sequence shown here is derived from an EMBL/GenBank/DDBJ whole genome shotgun (WGS) entry which is preliminary data.</text>
</comment>
<dbReference type="EMBL" id="QKZK01000060">
    <property type="protein sequence ID" value="PZX10124.1"/>
    <property type="molecule type" value="Genomic_DNA"/>
</dbReference>